<reference evidence="3" key="1">
    <citation type="submission" date="2017-02" db="UniProtKB">
        <authorList>
            <consortium name="WormBaseParasite"/>
        </authorList>
    </citation>
    <scope>IDENTIFICATION</scope>
</reference>
<feature type="compositionally biased region" description="Polar residues" evidence="1">
    <location>
        <begin position="115"/>
        <end position="136"/>
    </location>
</feature>
<evidence type="ECO:0000313" key="2">
    <source>
        <dbReference type="Proteomes" id="UP000046393"/>
    </source>
</evidence>
<dbReference type="AlphaFoldDB" id="A0A0N5A7X2"/>
<organism evidence="2 3">
    <name type="scientific">Syphacia muris</name>
    <dbReference type="NCBI Taxonomy" id="451379"/>
    <lineage>
        <taxon>Eukaryota</taxon>
        <taxon>Metazoa</taxon>
        <taxon>Ecdysozoa</taxon>
        <taxon>Nematoda</taxon>
        <taxon>Chromadorea</taxon>
        <taxon>Rhabditida</taxon>
        <taxon>Spirurina</taxon>
        <taxon>Oxyuridomorpha</taxon>
        <taxon>Oxyuroidea</taxon>
        <taxon>Oxyuridae</taxon>
        <taxon>Syphacia</taxon>
    </lineage>
</organism>
<sequence length="170" mass="18437">MGGRNQYLSAKYPVEESLAPPEDHQIPLVKTEGDNNSAVVAEKNCSESSEAKTGLDNAQETFAVINTKTPVKVVVKCTERAKLGKKYRKGKRCNEKGKTKVIVDKRKDSGAEADSGNNSETATQQVTSEEVINEHQTAVKPSCENDGNDQNTSDSPDFVDTKSKALYSLA</sequence>
<feature type="compositionally biased region" description="Basic and acidic residues" evidence="1">
    <location>
        <begin position="92"/>
        <end position="110"/>
    </location>
</feature>
<protein>
    <submittedName>
        <fullName evidence="3">FLYWCH-type domain-containing protein</fullName>
    </submittedName>
</protein>
<accession>A0A0N5A7X2</accession>
<dbReference type="WBParaSite" id="SMUV_0000014201-mRNA-1">
    <property type="protein sequence ID" value="SMUV_0000014201-mRNA-1"/>
    <property type="gene ID" value="SMUV_0000014201"/>
</dbReference>
<keyword evidence="2" id="KW-1185">Reference proteome</keyword>
<feature type="region of interest" description="Disordered" evidence="1">
    <location>
        <begin position="1"/>
        <end position="23"/>
    </location>
</feature>
<evidence type="ECO:0000313" key="3">
    <source>
        <dbReference type="WBParaSite" id="SMUV_0000014201-mRNA-1"/>
    </source>
</evidence>
<name>A0A0N5A7X2_9BILA</name>
<dbReference type="Proteomes" id="UP000046393">
    <property type="component" value="Unplaced"/>
</dbReference>
<proteinExistence type="predicted"/>
<feature type="region of interest" description="Disordered" evidence="1">
    <location>
        <begin position="88"/>
        <end position="170"/>
    </location>
</feature>
<evidence type="ECO:0000256" key="1">
    <source>
        <dbReference type="SAM" id="MobiDB-lite"/>
    </source>
</evidence>